<reference evidence="2 3" key="1">
    <citation type="submission" date="2016-03" db="EMBL/GenBank/DDBJ databases">
        <title>Trachymyrmex septentrionalis WGS genome.</title>
        <authorList>
            <person name="Nygaard S."/>
            <person name="Hu H."/>
            <person name="Boomsma J."/>
            <person name="Zhang G."/>
        </authorList>
    </citation>
    <scope>NUCLEOTIDE SEQUENCE [LARGE SCALE GENOMIC DNA]</scope>
    <source>
        <strain evidence="2">Tsep2-gDNA-1</strain>
        <tissue evidence="2">Whole body</tissue>
    </source>
</reference>
<dbReference type="AlphaFoldDB" id="A0A195ERV0"/>
<dbReference type="EMBL" id="KQ981993">
    <property type="protein sequence ID" value="KYN30906.1"/>
    <property type="molecule type" value="Genomic_DNA"/>
</dbReference>
<evidence type="ECO:0000313" key="3">
    <source>
        <dbReference type="Proteomes" id="UP000078541"/>
    </source>
</evidence>
<feature type="region of interest" description="Disordered" evidence="1">
    <location>
        <begin position="36"/>
        <end position="72"/>
    </location>
</feature>
<accession>A0A195ERV0</accession>
<evidence type="ECO:0000256" key="1">
    <source>
        <dbReference type="SAM" id="MobiDB-lite"/>
    </source>
</evidence>
<organism evidence="2 3">
    <name type="scientific">Trachymyrmex septentrionalis</name>
    <dbReference type="NCBI Taxonomy" id="34720"/>
    <lineage>
        <taxon>Eukaryota</taxon>
        <taxon>Metazoa</taxon>
        <taxon>Ecdysozoa</taxon>
        <taxon>Arthropoda</taxon>
        <taxon>Hexapoda</taxon>
        <taxon>Insecta</taxon>
        <taxon>Pterygota</taxon>
        <taxon>Neoptera</taxon>
        <taxon>Endopterygota</taxon>
        <taxon>Hymenoptera</taxon>
        <taxon>Apocrita</taxon>
        <taxon>Aculeata</taxon>
        <taxon>Formicoidea</taxon>
        <taxon>Formicidae</taxon>
        <taxon>Myrmicinae</taxon>
        <taxon>Trachymyrmex</taxon>
    </lineage>
</organism>
<keyword evidence="3" id="KW-1185">Reference proteome</keyword>
<proteinExistence type="predicted"/>
<evidence type="ECO:0000313" key="2">
    <source>
        <dbReference type="EMBL" id="KYN30906.1"/>
    </source>
</evidence>
<sequence length="143" mass="16238">MFECCAMLLRRDVKCVADSNMRHRIAVTTGDEKDQYSRYSIADSQSRDRGSCGQDRSSDSAGDASTRNERNERIGFLRVSQLSVQETPARPRRNILSAYAPRISRHVYLRARVNLTSRKDLPAIRSPRSNAARCTDGTMPWNE</sequence>
<protein>
    <submittedName>
        <fullName evidence="2">Uncharacterized protein</fullName>
    </submittedName>
</protein>
<name>A0A195ERV0_9HYME</name>
<dbReference type="Proteomes" id="UP000078541">
    <property type="component" value="Unassembled WGS sequence"/>
</dbReference>
<gene>
    <name evidence="2" type="ORF">ALC56_14718</name>
</gene>